<dbReference type="EnsemblBacteria" id="ABK78479">
    <property type="protein sequence ID" value="ABK78479"/>
    <property type="gene ID" value="CENSYa_1870"/>
</dbReference>
<evidence type="ECO:0000313" key="11">
    <source>
        <dbReference type="Proteomes" id="UP000000758"/>
    </source>
</evidence>
<dbReference type="EMBL" id="DP000238">
    <property type="protein sequence ID" value="ABK78479.1"/>
    <property type="molecule type" value="Genomic_DNA"/>
</dbReference>
<name>A0RYR2_CENSY</name>
<reference evidence="10 11" key="1">
    <citation type="journal article" date="2006" name="Proc. Natl. Acad. Sci. U.S.A.">
        <title>Genomic analysis of the uncultivated marine crenarchaeote Cenarchaeum symbiosum.</title>
        <authorList>
            <person name="Hallam S.J."/>
            <person name="Konstantinidis K.T."/>
            <person name="Putnam N."/>
            <person name="Schleper C."/>
            <person name="Watanabe Y."/>
            <person name="Sugahara J."/>
            <person name="Preston C."/>
            <person name="de la Torre J."/>
            <person name="Richardson P.M."/>
            <person name="DeLong E.F."/>
        </authorList>
    </citation>
    <scope>NUCLEOTIDE SEQUENCE [LARGE SCALE GENOMIC DNA]</scope>
    <source>
        <strain evidence="11">A</strain>
    </source>
</reference>
<dbReference type="HOGENOM" id="CLU_462035_0_0_2"/>
<dbReference type="STRING" id="414004.CENSYa_1870"/>
<dbReference type="PANTHER" id="PTHR30566:SF5">
    <property type="entry name" value="MECHANOSENSITIVE ION CHANNEL PROTEIN 1, MITOCHONDRIAL-RELATED"/>
    <property type="match status" value="1"/>
</dbReference>
<dbReference type="Proteomes" id="UP000000758">
    <property type="component" value="Chromosome"/>
</dbReference>
<comment type="subcellular location">
    <subcellularLocation>
        <location evidence="1">Cell membrane</location>
        <topology evidence="1">Multi-pass membrane protein</topology>
    </subcellularLocation>
</comment>
<keyword evidence="3" id="KW-1003">Cell membrane</keyword>
<dbReference type="SUPFAM" id="SSF82689">
    <property type="entry name" value="Mechanosensitive channel protein MscS (YggB), C-terminal domain"/>
    <property type="match status" value="1"/>
</dbReference>
<feature type="transmembrane region" description="Helical" evidence="7">
    <location>
        <begin position="83"/>
        <end position="105"/>
    </location>
</feature>
<evidence type="ECO:0000256" key="1">
    <source>
        <dbReference type="ARBA" id="ARBA00004651"/>
    </source>
</evidence>
<keyword evidence="6 7" id="KW-0472">Membrane</keyword>
<sequence>MDPQNHCGWIGVAEEDEIIGAVSEQVGQFENVSELLAASTSLQTAFVVLIVGIMGIMLGYRLLSKWSRSKRFSYTRPHVSRFVNVAILPFFAIALVTPTNAYIQTFEIFDSEGSSVHISATFSKMLNTLNVLIIGYTVAHLIPILITKREKSVLEREDYESWILSRGFPDDKGDFFHKLFKWIPPPGAPEDMDDEEFRRHMGTEEGRKYLEGFRTSRGREVGSYEELVKDPFEEWKESERSKYYEYFDRCTTGNNESGRRLRTGQKIEEIYAIDIWREEKRTGGFEAIVSGARPVGYAAKKRKDIPKSVTQLIPIAVFAAAVLGVVSWWGVDLIVLATATGGFAIGIGLALQETMQNWFAYIMIRKDGIVVEGDRIELDTGYNGYVHKITSRVTYVRHAMNESYAIIPTRQLINAQIVNYSKELKMVPAIVDVGVSYLNDPKQVASILVKVGKRAMAEVTDGKGRHLVRQKRCPYLGANKASCGCDAGLHVDVNQPVVRFQNFNDSALDFSIWVYVRDYGSQFKTKTDMRMIMYEEFKRYDIRIPWPIRTVYQGDEKREAEEIGSLNAERGRVMSKYGIGDLSKGSGDEE</sequence>
<evidence type="ECO:0000259" key="8">
    <source>
        <dbReference type="Pfam" id="PF00924"/>
    </source>
</evidence>
<organism evidence="10 11">
    <name type="scientific">Cenarchaeum symbiosum (strain A)</name>
    <dbReference type="NCBI Taxonomy" id="414004"/>
    <lineage>
        <taxon>Archaea</taxon>
        <taxon>Nitrososphaerota</taxon>
        <taxon>Candidatus Cenarchaeales</taxon>
        <taxon>Candidatus Cenarchaeaceae</taxon>
        <taxon>Candidatus Cenarchaeum</taxon>
    </lineage>
</organism>
<dbReference type="InterPro" id="IPR011066">
    <property type="entry name" value="MscS_channel_C_sf"/>
</dbReference>
<evidence type="ECO:0000256" key="4">
    <source>
        <dbReference type="ARBA" id="ARBA00022692"/>
    </source>
</evidence>
<keyword evidence="11" id="KW-1185">Reference proteome</keyword>
<dbReference type="InterPro" id="IPR049278">
    <property type="entry name" value="MS_channel_C"/>
</dbReference>
<dbReference type="Pfam" id="PF21082">
    <property type="entry name" value="MS_channel_3rd"/>
    <property type="match status" value="1"/>
</dbReference>
<evidence type="ECO:0000256" key="5">
    <source>
        <dbReference type="ARBA" id="ARBA00022989"/>
    </source>
</evidence>
<feature type="transmembrane region" description="Helical" evidence="7">
    <location>
        <begin position="333"/>
        <end position="351"/>
    </location>
</feature>
<proteinExistence type="inferred from homology"/>
<evidence type="ECO:0000256" key="6">
    <source>
        <dbReference type="ARBA" id="ARBA00023136"/>
    </source>
</evidence>
<evidence type="ECO:0000256" key="2">
    <source>
        <dbReference type="ARBA" id="ARBA00008017"/>
    </source>
</evidence>
<feature type="domain" description="Mechanosensitive ion channel MscS C-terminal" evidence="9">
    <location>
        <begin position="432"/>
        <end position="544"/>
    </location>
</feature>
<gene>
    <name evidence="10" type="ordered locus">CENSYa_1870</name>
</gene>
<feature type="transmembrane region" description="Helical" evidence="7">
    <location>
        <begin position="309"/>
        <end position="327"/>
    </location>
</feature>
<accession>A0RYR2</accession>
<dbReference type="AlphaFoldDB" id="A0RYR2"/>
<dbReference type="Gene3D" id="2.30.30.60">
    <property type="match status" value="1"/>
</dbReference>
<dbReference type="InterPro" id="IPR010920">
    <property type="entry name" value="LSM_dom_sf"/>
</dbReference>
<keyword evidence="5 7" id="KW-1133">Transmembrane helix</keyword>
<evidence type="ECO:0000256" key="3">
    <source>
        <dbReference type="ARBA" id="ARBA00022475"/>
    </source>
</evidence>
<dbReference type="GO" id="GO:0055085">
    <property type="term" value="P:transmembrane transport"/>
    <property type="evidence" value="ECO:0007669"/>
    <property type="project" value="InterPro"/>
</dbReference>
<feature type="transmembrane region" description="Helical" evidence="7">
    <location>
        <begin position="42"/>
        <end position="63"/>
    </location>
</feature>
<evidence type="ECO:0000256" key="7">
    <source>
        <dbReference type="SAM" id="Phobius"/>
    </source>
</evidence>
<dbReference type="PATRIC" id="fig|414004.10.peg.1705"/>
<dbReference type="Gene3D" id="3.30.70.100">
    <property type="match status" value="1"/>
</dbReference>
<dbReference type="KEGG" id="csy:CENSYa_1870"/>
<evidence type="ECO:0000313" key="10">
    <source>
        <dbReference type="EMBL" id="ABK78479.1"/>
    </source>
</evidence>
<feature type="domain" description="Mechanosensitive ion channel MscS" evidence="8">
    <location>
        <begin position="356"/>
        <end position="422"/>
    </location>
</feature>
<dbReference type="GO" id="GO:0005886">
    <property type="term" value="C:plasma membrane"/>
    <property type="evidence" value="ECO:0007669"/>
    <property type="project" value="UniProtKB-SubCell"/>
</dbReference>
<dbReference type="InterPro" id="IPR023408">
    <property type="entry name" value="MscS_beta-dom_sf"/>
</dbReference>
<dbReference type="InterPro" id="IPR006685">
    <property type="entry name" value="MscS_channel_2nd"/>
</dbReference>
<protein>
    <submittedName>
        <fullName evidence="10">Small-conductance mechanosensitive channel</fullName>
    </submittedName>
</protein>
<dbReference type="Pfam" id="PF00924">
    <property type="entry name" value="MS_channel_2nd"/>
    <property type="match status" value="1"/>
</dbReference>
<dbReference type="PANTHER" id="PTHR30566">
    <property type="entry name" value="YNAI-RELATED MECHANOSENSITIVE ION CHANNEL"/>
    <property type="match status" value="1"/>
</dbReference>
<keyword evidence="4 7" id="KW-0812">Transmembrane</keyword>
<dbReference type="SUPFAM" id="SSF50182">
    <property type="entry name" value="Sm-like ribonucleoproteins"/>
    <property type="match status" value="1"/>
</dbReference>
<evidence type="ECO:0000259" key="9">
    <source>
        <dbReference type="Pfam" id="PF21082"/>
    </source>
</evidence>
<dbReference type="Gene3D" id="1.10.287.1260">
    <property type="match status" value="1"/>
</dbReference>
<comment type="similarity">
    <text evidence="2">Belongs to the MscS (TC 1.A.23) family.</text>
</comment>
<feature type="transmembrane region" description="Helical" evidence="7">
    <location>
        <begin position="125"/>
        <end position="146"/>
    </location>
</feature>